<name>A0A4C1SVY7_EUMVA</name>
<gene>
    <name evidence="2" type="ORF">EVAR_3329_1</name>
</gene>
<evidence type="ECO:0000313" key="2">
    <source>
        <dbReference type="EMBL" id="GBP06116.1"/>
    </source>
</evidence>
<accession>A0A4C1SVY7</accession>
<reference evidence="2 3" key="1">
    <citation type="journal article" date="2019" name="Commun. Biol.">
        <title>The bagworm genome reveals a unique fibroin gene that provides high tensile strength.</title>
        <authorList>
            <person name="Kono N."/>
            <person name="Nakamura H."/>
            <person name="Ohtoshi R."/>
            <person name="Tomita M."/>
            <person name="Numata K."/>
            <person name="Arakawa K."/>
        </authorList>
    </citation>
    <scope>NUCLEOTIDE SEQUENCE [LARGE SCALE GENOMIC DNA]</scope>
</reference>
<sequence length="179" mass="19496">MPAHCALPAHDLGRCSYKCRCLSHAENTLRVSKTYERSSTEPRSSLQRNHPSARKLSQGIDCTVEAVGPLDNFVEEGRGVKRVVLCKGPWRVTSRGRGAPPRPLRPRGDVLRAPRAAFSLQFDDGRPSAVACVGRIRPQAQSDSVRSKAVRTKETIATRAEVLAKLLGIAVLYSRSGGP</sequence>
<feature type="compositionally biased region" description="Polar residues" evidence="1">
    <location>
        <begin position="41"/>
        <end position="50"/>
    </location>
</feature>
<dbReference type="AlphaFoldDB" id="A0A4C1SVY7"/>
<evidence type="ECO:0000313" key="3">
    <source>
        <dbReference type="Proteomes" id="UP000299102"/>
    </source>
</evidence>
<evidence type="ECO:0000256" key="1">
    <source>
        <dbReference type="SAM" id="MobiDB-lite"/>
    </source>
</evidence>
<protein>
    <submittedName>
        <fullName evidence="2">Uncharacterized protein</fullName>
    </submittedName>
</protein>
<dbReference type="Proteomes" id="UP000299102">
    <property type="component" value="Unassembled WGS sequence"/>
</dbReference>
<proteinExistence type="predicted"/>
<keyword evidence="3" id="KW-1185">Reference proteome</keyword>
<dbReference type="EMBL" id="BGZK01000020">
    <property type="protein sequence ID" value="GBP06116.1"/>
    <property type="molecule type" value="Genomic_DNA"/>
</dbReference>
<organism evidence="2 3">
    <name type="scientific">Eumeta variegata</name>
    <name type="common">Bagworm moth</name>
    <name type="synonym">Eumeta japonica</name>
    <dbReference type="NCBI Taxonomy" id="151549"/>
    <lineage>
        <taxon>Eukaryota</taxon>
        <taxon>Metazoa</taxon>
        <taxon>Ecdysozoa</taxon>
        <taxon>Arthropoda</taxon>
        <taxon>Hexapoda</taxon>
        <taxon>Insecta</taxon>
        <taxon>Pterygota</taxon>
        <taxon>Neoptera</taxon>
        <taxon>Endopterygota</taxon>
        <taxon>Lepidoptera</taxon>
        <taxon>Glossata</taxon>
        <taxon>Ditrysia</taxon>
        <taxon>Tineoidea</taxon>
        <taxon>Psychidae</taxon>
        <taxon>Oiketicinae</taxon>
        <taxon>Eumeta</taxon>
    </lineage>
</organism>
<comment type="caution">
    <text evidence="2">The sequence shown here is derived from an EMBL/GenBank/DDBJ whole genome shotgun (WGS) entry which is preliminary data.</text>
</comment>
<feature type="region of interest" description="Disordered" evidence="1">
    <location>
        <begin position="33"/>
        <end position="54"/>
    </location>
</feature>